<evidence type="ECO:0000256" key="1">
    <source>
        <dbReference type="SAM" id="Phobius"/>
    </source>
</evidence>
<accession>A0A2S8F503</accession>
<evidence type="ECO:0000313" key="3">
    <source>
        <dbReference type="Proteomes" id="UP000239388"/>
    </source>
</evidence>
<dbReference type="AlphaFoldDB" id="A0A2S8F503"/>
<keyword evidence="1" id="KW-1133">Transmembrane helix</keyword>
<feature type="transmembrane region" description="Helical" evidence="1">
    <location>
        <begin position="19"/>
        <end position="39"/>
    </location>
</feature>
<gene>
    <name evidence="2" type="ORF">C5Y98_28830</name>
</gene>
<organism evidence="2 3">
    <name type="scientific">Blastopirellula marina</name>
    <dbReference type="NCBI Taxonomy" id="124"/>
    <lineage>
        <taxon>Bacteria</taxon>
        <taxon>Pseudomonadati</taxon>
        <taxon>Planctomycetota</taxon>
        <taxon>Planctomycetia</taxon>
        <taxon>Pirellulales</taxon>
        <taxon>Pirellulaceae</taxon>
        <taxon>Blastopirellula</taxon>
    </lineage>
</organism>
<dbReference type="Proteomes" id="UP000239388">
    <property type="component" value="Unassembled WGS sequence"/>
</dbReference>
<dbReference type="EMBL" id="PUIB01000028">
    <property type="protein sequence ID" value="PQO27245.1"/>
    <property type="molecule type" value="Genomic_DNA"/>
</dbReference>
<proteinExistence type="predicted"/>
<evidence type="ECO:0000313" key="2">
    <source>
        <dbReference type="EMBL" id="PQO27245.1"/>
    </source>
</evidence>
<sequence>MRWLGCWDKSCWNGENFPWVQPCYAKFSFAYFLFLYYFVIKGSETIVETAFGSRQNEGLVFWQSVDRAFH</sequence>
<comment type="caution">
    <text evidence="2">The sequence shown here is derived from an EMBL/GenBank/DDBJ whole genome shotgun (WGS) entry which is preliminary data.</text>
</comment>
<reference evidence="2 3" key="1">
    <citation type="submission" date="2018-02" db="EMBL/GenBank/DDBJ databases">
        <title>Comparative genomes isolates from brazilian mangrove.</title>
        <authorList>
            <person name="Araujo J.E."/>
            <person name="Taketani R.G."/>
            <person name="Silva M.C.P."/>
            <person name="Loureco M.V."/>
            <person name="Andreote F.D."/>
        </authorList>
    </citation>
    <scope>NUCLEOTIDE SEQUENCE [LARGE SCALE GENOMIC DNA]</scope>
    <source>
        <strain evidence="2 3">NAP PRIS-MGV</strain>
    </source>
</reference>
<keyword evidence="1" id="KW-0472">Membrane</keyword>
<protein>
    <submittedName>
        <fullName evidence="2">Uncharacterized protein</fullName>
    </submittedName>
</protein>
<name>A0A2S8F503_9BACT</name>
<keyword evidence="1" id="KW-0812">Transmembrane</keyword>